<dbReference type="InterPro" id="IPR001680">
    <property type="entry name" value="WD40_rpt"/>
</dbReference>
<reference evidence="2 3" key="1">
    <citation type="submission" date="2024-07" db="EMBL/GenBank/DDBJ databases">
        <title>Chromosome-level genome assembly of the water stick insect Ranatra chinensis (Heteroptera: Nepidae).</title>
        <authorList>
            <person name="Liu X."/>
        </authorList>
    </citation>
    <scope>NUCLEOTIDE SEQUENCE [LARGE SCALE GENOMIC DNA]</scope>
    <source>
        <strain evidence="2">Cailab_2021Rc</strain>
        <tissue evidence="2">Muscle</tissue>
    </source>
</reference>
<dbReference type="Gene3D" id="2.130.10.10">
    <property type="entry name" value="YVTN repeat-like/Quinoprotein amine dehydrogenase"/>
    <property type="match status" value="1"/>
</dbReference>
<evidence type="ECO:0000256" key="1">
    <source>
        <dbReference type="PROSITE-ProRule" id="PRU00221"/>
    </source>
</evidence>
<dbReference type="SUPFAM" id="SSF50978">
    <property type="entry name" value="WD40 repeat-like"/>
    <property type="match status" value="1"/>
</dbReference>
<feature type="repeat" description="WD" evidence="1">
    <location>
        <begin position="134"/>
        <end position="176"/>
    </location>
</feature>
<organism evidence="2 3">
    <name type="scientific">Ranatra chinensis</name>
    <dbReference type="NCBI Taxonomy" id="642074"/>
    <lineage>
        <taxon>Eukaryota</taxon>
        <taxon>Metazoa</taxon>
        <taxon>Ecdysozoa</taxon>
        <taxon>Arthropoda</taxon>
        <taxon>Hexapoda</taxon>
        <taxon>Insecta</taxon>
        <taxon>Pterygota</taxon>
        <taxon>Neoptera</taxon>
        <taxon>Paraneoptera</taxon>
        <taxon>Hemiptera</taxon>
        <taxon>Heteroptera</taxon>
        <taxon>Panheteroptera</taxon>
        <taxon>Nepomorpha</taxon>
        <taxon>Nepidae</taxon>
        <taxon>Ranatrinae</taxon>
        <taxon>Ranatra</taxon>
    </lineage>
</organism>
<dbReference type="InterPro" id="IPR036322">
    <property type="entry name" value="WD40_repeat_dom_sf"/>
</dbReference>
<protein>
    <submittedName>
        <fullName evidence="2">Uncharacterized protein</fullName>
    </submittedName>
</protein>
<sequence length="196" mass="22541">MCCKYSYDRRHILTGGTDGVVRKYESRTTNLEREFVDHDIENDPNPVTAIIINPSRESPHFIATYVKGYVKLWHTKSGECLRTINENRQILNATHHPTSPKFLTMGDDGQLYLYDVETGQRERTFFDSYAPDRVEGHRSRVFAAKFNPKSVNEFISGGWDDTVQFWDIRKSQSCRYLSGAHVCGEGLDIDQKGEQV</sequence>
<keyword evidence="1" id="KW-0853">WD repeat</keyword>
<keyword evidence="3" id="KW-1185">Reference proteome</keyword>
<dbReference type="SMART" id="SM00320">
    <property type="entry name" value="WD40"/>
    <property type="match status" value="3"/>
</dbReference>
<proteinExistence type="predicted"/>
<dbReference type="PANTHER" id="PTHR47822:SF2">
    <property type="entry name" value="F-BOX AND WD-40 DOMAIN PROTEIN 7"/>
    <property type="match status" value="1"/>
</dbReference>
<evidence type="ECO:0000313" key="2">
    <source>
        <dbReference type="EMBL" id="KAL1140646.1"/>
    </source>
</evidence>
<dbReference type="Proteomes" id="UP001558652">
    <property type="component" value="Unassembled WGS sequence"/>
</dbReference>
<dbReference type="PROSITE" id="PS50082">
    <property type="entry name" value="WD_REPEATS_2"/>
    <property type="match status" value="1"/>
</dbReference>
<dbReference type="EMBL" id="JBFDAA010000001">
    <property type="protein sequence ID" value="KAL1140646.1"/>
    <property type="molecule type" value="Genomic_DNA"/>
</dbReference>
<dbReference type="InterPro" id="IPR015943">
    <property type="entry name" value="WD40/YVTN_repeat-like_dom_sf"/>
</dbReference>
<accession>A0ABD0YY71</accession>
<dbReference type="PANTHER" id="PTHR47822">
    <property type="entry name" value="CARBOHYDRATE BINDING DOMAIN CONTAINING PROTEIN"/>
    <property type="match status" value="1"/>
</dbReference>
<gene>
    <name evidence="2" type="ORF">AAG570_000576</name>
</gene>
<dbReference type="Pfam" id="PF00400">
    <property type="entry name" value="WD40"/>
    <property type="match status" value="2"/>
</dbReference>
<dbReference type="PROSITE" id="PS50294">
    <property type="entry name" value="WD_REPEATS_REGION"/>
    <property type="match status" value="1"/>
</dbReference>
<dbReference type="AlphaFoldDB" id="A0ABD0YY71"/>
<evidence type="ECO:0000313" key="3">
    <source>
        <dbReference type="Proteomes" id="UP001558652"/>
    </source>
</evidence>
<comment type="caution">
    <text evidence="2">The sequence shown here is derived from an EMBL/GenBank/DDBJ whole genome shotgun (WGS) entry which is preliminary data.</text>
</comment>
<name>A0ABD0YY71_9HEMI</name>